<organism evidence="1 2">
    <name type="scientific">Diversispora epigaea</name>
    <dbReference type="NCBI Taxonomy" id="1348612"/>
    <lineage>
        <taxon>Eukaryota</taxon>
        <taxon>Fungi</taxon>
        <taxon>Fungi incertae sedis</taxon>
        <taxon>Mucoromycota</taxon>
        <taxon>Glomeromycotina</taxon>
        <taxon>Glomeromycetes</taxon>
        <taxon>Diversisporales</taxon>
        <taxon>Diversisporaceae</taxon>
        <taxon>Diversispora</taxon>
    </lineage>
</organism>
<dbReference type="AlphaFoldDB" id="A0A397J6A4"/>
<dbReference type="Proteomes" id="UP000266861">
    <property type="component" value="Unassembled WGS sequence"/>
</dbReference>
<accession>A0A397J6A4</accession>
<gene>
    <name evidence="1" type="ORF">Glove_87g51</name>
</gene>
<evidence type="ECO:0000313" key="2">
    <source>
        <dbReference type="Proteomes" id="UP000266861"/>
    </source>
</evidence>
<protein>
    <submittedName>
        <fullName evidence="1">Uncharacterized protein</fullName>
    </submittedName>
</protein>
<dbReference type="EMBL" id="PQFF01000083">
    <property type="protein sequence ID" value="RHZ83875.1"/>
    <property type="molecule type" value="Genomic_DNA"/>
</dbReference>
<name>A0A397J6A4_9GLOM</name>
<reference evidence="1 2" key="1">
    <citation type="submission" date="2018-08" db="EMBL/GenBank/DDBJ databases">
        <title>Genome and evolution of the arbuscular mycorrhizal fungus Diversispora epigaea (formerly Glomus versiforme) and its bacterial endosymbionts.</title>
        <authorList>
            <person name="Sun X."/>
            <person name="Fei Z."/>
            <person name="Harrison M."/>
        </authorList>
    </citation>
    <scope>NUCLEOTIDE SEQUENCE [LARGE SCALE GENOMIC DNA]</scope>
    <source>
        <strain evidence="1 2">IT104</strain>
    </source>
</reference>
<proteinExistence type="predicted"/>
<sequence>MPTIQSFSSRLTSKVPLREEPKEPFPTIIFEEHSTEISSWIDRIVKQQLLIQQQIFHINLN</sequence>
<evidence type="ECO:0000313" key="1">
    <source>
        <dbReference type="EMBL" id="RHZ83875.1"/>
    </source>
</evidence>
<comment type="caution">
    <text evidence="1">The sequence shown here is derived from an EMBL/GenBank/DDBJ whole genome shotgun (WGS) entry which is preliminary data.</text>
</comment>
<keyword evidence="2" id="KW-1185">Reference proteome</keyword>